<gene>
    <name evidence="2" type="ORF">BT96DRAFT_1010221</name>
</gene>
<dbReference type="EMBL" id="ML771148">
    <property type="protein sequence ID" value="KAE9382677.1"/>
    <property type="molecule type" value="Genomic_DNA"/>
</dbReference>
<keyword evidence="1" id="KW-0732">Signal</keyword>
<evidence type="ECO:0000313" key="2">
    <source>
        <dbReference type="EMBL" id="KAE9382677.1"/>
    </source>
</evidence>
<reference evidence="2" key="1">
    <citation type="journal article" date="2019" name="Environ. Microbiol.">
        <title>Fungal ecological strategies reflected in gene transcription - a case study of two litter decomposers.</title>
        <authorList>
            <person name="Barbi F."/>
            <person name="Kohler A."/>
            <person name="Barry K."/>
            <person name="Baskaran P."/>
            <person name="Daum C."/>
            <person name="Fauchery L."/>
            <person name="Ihrmark K."/>
            <person name="Kuo A."/>
            <person name="LaButti K."/>
            <person name="Lipzen A."/>
            <person name="Morin E."/>
            <person name="Grigoriev I.V."/>
            <person name="Henrissat B."/>
            <person name="Lindahl B."/>
            <person name="Martin F."/>
        </authorList>
    </citation>
    <scope>NUCLEOTIDE SEQUENCE</scope>
    <source>
        <strain evidence="2">JB14</strain>
    </source>
</reference>
<dbReference type="OrthoDB" id="3039123at2759"/>
<keyword evidence="3" id="KW-1185">Reference proteome</keyword>
<proteinExistence type="predicted"/>
<name>A0A6A4GB22_9AGAR</name>
<accession>A0A6A4GB22</accession>
<dbReference type="AlphaFoldDB" id="A0A6A4GB22"/>
<organism evidence="2 3">
    <name type="scientific">Gymnopus androsaceus JB14</name>
    <dbReference type="NCBI Taxonomy" id="1447944"/>
    <lineage>
        <taxon>Eukaryota</taxon>
        <taxon>Fungi</taxon>
        <taxon>Dikarya</taxon>
        <taxon>Basidiomycota</taxon>
        <taxon>Agaricomycotina</taxon>
        <taxon>Agaricomycetes</taxon>
        <taxon>Agaricomycetidae</taxon>
        <taxon>Agaricales</taxon>
        <taxon>Marasmiineae</taxon>
        <taxon>Omphalotaceae</taxon>
        <taxon>Gymnopus</taxon>
    </lineage>
</organism>
<sequence>MRVSLLVASFWSSTQAVSVEFDSACDSIASKAASIANRTIFFSELIHAGTNLTFPDQDPNAIWSPRFRLLLWIFVELRSMFPLPTDLESLWRHGFLEIEPEGFRVQATVLDGCIQYADLAYTTALDFATVGANNGHSGTTGEQFYGDPD</sequence>
<evidence type="ECO:0000256" key="1">
    <source>
        <dbReference type="SAM" id="SignalP"/>
    </source>
</evidence>
<dbReference type="Proteomes" id="UP000799118">
    <property type="component" value="Unassembled WGS sequence"/>
</dbReference>
<evidence type="ECO:0000313" key="3">
    <source>
        <dbReference type="Proteomes" id="UP000799118"/>
    </source>
</evidence>
<feature type="signal peptide" evidence="1">
    <location>
        <begin position="1"/>
        <end position="16"/>
    </location>
</feature>
<feature type="chain" id="PRO_5025660978" evidence="1">
    <location>
        <begin position="17"/>
        <end position="149"/>
    </location>
</feature>
<protein>
    <submittedName>
        <fullName evidence="2">Uncharacterized protein</fullName>
    </submittedName>
</protein>